<dbReference type="RefSeq" id="WP_219432951.1">
    <property type="nucleotide sequence ID" value="NZ_LKSR01000031.1"/>
</dbReference>
<keyword evidence="1" id="KW-0472">Membrane</keyword>
<reference evidence="2 3" key="1">
    <citation type="submission" date="2018-08" db="EMBL/GenBank/DDBJ databases">
        <authorList>
            <person name="Lorentzen P. G. S. M."/>
        </authorList>
    </citation>
    <scope>NUCLEOTIDE SEQUENCE [LARGE SCALE GENOMIC DNA]</scope>
    <source>
        <strain evidence="2 3">CRBO_1381</strain>
    </source>
</reference>
<gene>
    <name evidence="2" type="ORF">OENI_1343</name>
</gene>
<name>A0AAQ2ZFG2_OENOE</name>
<evidence type="ECO:0000256" key="1">
    <source>
        <dbReference type="SAM" id="Phobius"/>
    </source>
</evidence>
<proteinExistence type="predicted"/>
<feature type="transmembrane region" description="Helical" evidence="1">
    <location>
        <begin position="50"/>
        <end position="75"/>
    </location>
</feature>
<keyword evidence="1" id="KW-0812">Transmembrane</keyword>
<evidence type="ECO:0000313" key="2">
    <source>
        <dbReference type="EMBL" id="VDB98592.1"/>
    </source>
</evidence>
<sequence length="87" mass="10381">MKIKVLKRSFKYGFFITTLLTILDATKHLLFDYEGIHDTYSLLLKNNAVWVFIISIFSLYLLLVLLATVVIYLFFNFTHKLLFRRSR</sequence>
<keyword evidence="1" id="KW-1133">Transmembrane helix</keyword>
<evidence type="ECO:0000313" key="3">
    <source>
        <dbReference type="Proteomes" id="UP000294726"/>
    </source>
</evidence>
<dbReference type="Proteomes" id="UP000294726">
    <property type="component" value="Chromosome"/>
</dbReference>
<organism evidence="2 3">
    <name type="scientific">Oenococcus oeni</name>
    <name type="common">Leuconostoc oenos</name>
    <dbReference type="NCBI Taxonomy" id="1247"/>
    <lineage>
        <taxon>Bacteria</taxon>
        <taxon>Bacillati</taxon>
        <taxon>Bacillota</taxon>
        <taxon>Bacilli</taxon>
        <taxon>Lactobacillales</taxon>
        <taxon>Lactobacillaceae</taxon>
        <taxon>Oenococcus</taxon>
    </lineage>
</organism>
<feature type="transmembrane region" description="Helical" evidence="1">
    <location>
        <begin position="12"/>
        <end position="30"/>
    </location>
</feature>
<dbReference type="AlphaFoldDB" id="A0AAQ2ZFG2"/>
<protein>
    <submittedName>
        <fullName evidence="2">Uncharacterized protein</fullName>
    </submittedName>
</protein>
<dbReference type="EMBL" id="LR031358">
    <property type="protein sequence ID" value="VDB98592.1"/>
    <property type="molecule type" value="Genomic_DNA"/>
</dbReference>
<accession>A0AAQ2ZFG2</accession>